<dbReference type="Pfam" id="PF00930">
    <property type="entry name" value="DPPIV_N"/>
    <property type="match status" value="1"/>
</dbReference>
<organism evidence="5 6">
    <name type="scientific">Sediminicola luteus</name>
    <dbReference type="NCBI Taxonomy" id="319238"/>
    <lineage>
        <taxon>Bacteria</taxon>
        <taxon>Pseudomonadati</taxon>
        <taxon>Bacteroidota</taxon>
        <taxon>Flavobacteriia</taxon>
        <taxon>Flavobacteriales</taxon>
        <taxon>Flavobacteriaceae</taxon>
        <taxon>Sediminicola</taxon>
    </lineage>
</organism>
<feature type="region of interest" description="Disordered" evidence="1">
    <location>
        <begin position="133"/>
        <end position="156"/>
    </location>
</feature>
<dbReference type="PANTHER" id="PTHR11731">
    <property type="entry name" value="PROTEASE FAMILY S9B,C DIPEPTIDYL-PEPTIDASE IV-RELATED"/>
    <property type="match status" value="1"/>
</dbReference>
<protein>
    <recommendedName>
        <fullName evidence="7">S9 family peptidase</fullName>
    </recommendedName>
</protein>
<dbReference type="RefSeq" id="WP_097440538.1">
    <property type="nucleotide sequence ID" value="NZ_KZ300476.1"/>
</dbReference>
<dbReference type="GO" id="GO:0008239">
    <property type="term" value="F:dipeptidyl-peptidase activity"/>
    <property type="evidence" value="ECO:0007669"/>
    <property type="project" value="TreeGrafter"/>
</dbReference>
<dbReference type="GO" id="GO:0008236">
    <property type="term" value="F:serine-type peptidase activity"/>
    <property type="evidence" value="ECO:0007669"/>
    <property type="project" value="InterPro"/>
</dbReference>
<dbReference type="EMBL" id="NBWU01000003">
    <property type="protein sequence ID" value="PCE64416.1"/>
    <property type="molecule type" value="Genomic_DNA"/>
</dbReference>
<dbReference type="AlphaFoldDB" id="A0A2A4G8V2"/>
<evidence type="ECO:0000313" key="6">
    <source>
        <dbReference type="Proteomes" id="UP000219559"/>
    </source>
</evidence>
<dbReference type="InterPro" id="IPR050278">
    <property type="entry name" value="Serine_Prot_S9B/DPPIV"/>
</dbReference>
<gene>
    <name evidence="5" type="ORF">B7P33_08990</name>
</gene>
<dbReference type="OrthoDB" id="9812921at2"/>
<dbReference type="Pfam" id="PF00326">
    <property type="entry name" value="Peptidase_S9"/>
    <property type="match status" value="1"/>
</dbReference>
<evidence type="ECO:0000259" key="4">
    <source>
        <dbReference type="Pfam" id="PF00930"/>
    </source>
</evidence>
<reference evidence="5 6" key="1">
    <citation type="submission" date="2017-04" db="EMBL/GenBank/DDBJ databases">
        <title>A new member of the family Flavobacteriaceae isolated from ascidians.</title>
        <authorList>
            <person name="Chen L."/>
        </authorList>
    </citation>
    <scope>NUCLEOTIDE SEQUENCE [LARGE SCALE GENOMIC DNA]</scope>
    <source>
        <strain evidence="5 6">HQA918</strain>
    </source>
</reference>
<accession>A0A2A4G8V2</accession>
<proteinExistence type="predicted"/>
<keyword evidence="6" id="KW-1185">Reference proteome</keyword>
<dbReference type="SUPFAM" id="SSF53474">
    <property type="entry name" value="alpha/beta-Hydrolases"/>
    <property type="match status" value="1"/>
</dbReference>
<feature type="domain" description="Peptidase S9 prolyl oligopeptidase catalytic" evidence="3">
    <location>
        <begin position="546"/>
        <end position="737"/>
    </location>
</feature>
<dbReference type="InterPro" id="IPR002469">
    <property type="entry name" value="Peptidase_S9B_N"/>
</dbReference>
<dbReference type="Gene3D" id="3.40.50.1820">
    <property type="entry name" value="alpha/beta hydrolase"/>
    <property type="match status" value="1"/>
</dbReference>
<name>A0A2A4G8V2_9FLAO</name>
<dbReference type="Proteomes" id="UP000219559">
    <property type="component" value="Unassembled WGS sequence"/>
</dbReference>
<evidence type="ECO:0000256" key="1">
    <source>
        <dbReference type="SAM" id="MobiDB-lite"/>
    </source>
</evidence>
<feature type="compositionally biased region" description="Basic and acidic residues" evidence="1">
    <location>
        <begin position="135"/>
        <end position="156"/>
    </location>
</feature>
<evidence type="ECO:0008006" key="7">
    <source>
        <dbReference type="Google" id="ProtNLM"/>
    </source>
</evidence>
<feature type="domain" description="Dipeptidylpeptidase IV N-terminal" evidence="4">
    <location>
        <begin position="116"/>
        <end position="457"/>
    </location>
</feature>
<feature type="signal peptide" evidence="2">
    <location>
        <begin position="1"/>
        <end position="20"/>
    </location>
</feature>
<dbReference type="InterPro" id="IPR001375">
    <property type="entry name" value="Peptidase_S9_cat"/>
</dbReference>
<dbReference type="SUPFAM" id="SSF82171">
    <property type="entry name" value="DPP6 N-terminal domain-like"/>
    <property type="match status" value="1"/>
</dbReference>
<comment type="caution">
    <text evidence="5">The sequence shown here is derived from an EMBL/GenBank/DDBJ whole genome shotgun (WGS) entry which is preliminary data.</text>
</comment>
<keyword evidence="2" id="KW-0732">Signal</keyword>
<feature type="chain" id="PRO_5013308768" description="S9 family peptidase" evidence="2">
    <location>
        <begin position="21"/>
        <end position="749"/>
    </location>
</feature>
<evidence type="ECO:0000259" key="3">
    <source>
        <dbReference type="Pfam" id="PF00326"/>
    </source>
</evidence>
<sequence>MKSYFLYLLLFFGITITTQAQTLDDYKRAVAFRYNNYNNKTAFNLRTDVHWFKNGSGFWYEDHNPEGKNFMWVDLKKGKTAPVFDQDQLAAELAKLTETEQKAQNLALTDLEPQGKSWQFSSNGKTFVWNPKTKTLTEKAEKPKTEQTENESKSPDGKWIAFTKDFNLFLRNTETQEESQLTFDGTQGYEYASWYGWYDTMVGENAERPAHFYVDWSEDSKYLKTAVVDLRQAEKMYLLDHSIDSLYRPKLLSYYRGSPGDTTMVHTRPVFFDVAARQEIPNALPKNTHINGVDTDWGAESHLVWASWAERGYQKQYVVRFNLLNRKTDTLITDSSPTNTDGFDYRMIEGKNTLVFLSERSGWRQLYKVDTESGVTQALTQGDFYIDAISHIDKKKGLIYFTAGGREPEANPYHLKLYVVDLEGKLRSLTPEPIHHVVDFSKDGDFFVDNMSTVNQPTQTVLRRAKDGKIVNRLTQANVAALKQMGWLEPETFTFTAKDGKTTLYGALWKPTNFDPNKTYPIVDNSYTGPHTQRFPRTYGWGPYSQSLAELGFVVLQVDGLGSAKRSKSFHDHSYKKMGDNLRDHTLAIAHLRDKYDWIAKDRAGIYGHSAGGYDAAHALMVFNDTYTVAVSSSADHDFRMEKAWWPEMYMGWPVDDTYHEVSNITLAPKLKGKLLLTHGGIDENVNPSATFKLAEALIKADKEFDLLILPSQRHGYRGTHNDYFIKKRWNYFVEHLLEGNPIWDFPME</sequence>
<dbReference type="InterPro" id="IPR029058">
    <property type="entry name" value="AB_hydrolase_fold"/>
</dbReference>
<evidence type="ECO:0000313" key="5">
    <source>
        <dbReference type="EMBL" id="PCE64416.1"/>
    </source>
</evidence>
<dbReference type="Gene3D" id="2.140.10.30">
    <property type="entry name" value="Dipeptidylpeptidase IV, N-terminal domain"/>
    <property type="match status" value="1"/>
</dbReference>
<dbReference type="GO" id="GO:0006508">
    <property type="term" value="P:proteolysis"/>
    <property type="evidence" value="ECO:0007669"/>
    <property type="project" value="InterPro"/>
</dbReference>
<dbReference type="PANTHER" id="PTHR11731:SF193">
    <property type="entry name" value="DIPEPTIDYL PEPTIDASE 9"/>
    <property type="match status" value="1"/>
</dbReference>
<evidence type="ECO:0000256" key="2">
    <source>
        <dbReference type="SAM" id="SignalP"/>
    </source>
</evidence>